<dbReference type="Proteomes" id="UP000001137">
    <property type="component" value="Chromosome"/>
</dbReference>
<keyword evidence="1" id="KW-0812">Transmembrane</keyword>
<keyword evidence="5" id="KW-1185">Reference proteome</keyword>
<dbReference type="HOGENOM" id="CLU_062565_0_0_2"/>
<dbReference type="EMBL" id="CP000852">
    <property type="protein sequence ID" value="ABW02574.1"/>
    <property type="molecule type" value="Genomic_DNA"/>
</dbReference>
<evidence type="ECO:0000313" key="5">
    <source>
        <dbReference type="Proteomes" id="UP000001137"/>
    </source>
</evidence>
<dbReference type="Pfam" id="PF07431">
    <property type="entry name" value="DUF1512"/>
    <property type="match status" value="1"/>
</dbReference>
<dbReference type="KEGG" id="cma:Cmaq_1751"/>
<evidence type="ECO:0000259" key="3">
    <source>
        <dbReference type="Pfam" id="PF23542"/>
    </source>
</evidence>
<dbReference type="AlphaFoldDB" id="A8MAJ7"/>
<keyword evidence="1" id="KW-1133">Transmembrane helix</keyword>
<dbReference type="InterPro" id="IPR056460">
    <property type="entry name" value="DUF1512_N"/>
</dbReference>
<feature type="domain" description="DUF1512" evidence="3">
    <location>
        <begin position="212"/>
        <end position="389"/>
    </location>
</feature>
<dbReference type="OrthoDB" id="15121at2157"/>
<feature type="domain" description="DUF1512" evidence="2">
    <location>
        <begin position="31"/>
        <end position="208"/>
    </location>
</feature>
<feature type="transmembrane region" description="Helical" evidence="1">
    <location>
        <begin position="27"/>
        <end position="45"/>
    </location>
</feature>
<dbReference type="InterPro" id="IPR056461">
    <property type="entry name" value="DUF1512_C"/>
</dbReference>
<keyword evidence="1" id="KW-0472">Membrane</keyword>
<organism evidence="4 5">
    <name type="scientific">Caldivirga maquilingensis (strain ATCC 700844 / DSM 13496 / JCM 10307 / IC-167)</name>
    <dbReference type="NCBI Taxonomy" id="397948"/>
    <lineage>
        <taxon>Archaea</taxon>
        <taxon>Thermoproteota</taxon>
        <taxon>Thermoprotei</taxon>
        <taxon>Thermoproteales</taxon>
        <taxon>Thermoproteaceae</taxon>
        <taxon>Caldivirga</taxon>
    </lineage>
</organism>
<evidence type="ECO:0008006" key="6">
    <source>
        <dbReference type="Google" id="ProtNLM"/>
    </source>
</evidence>
<dbReference type="eggNOG" id="arCOG04181">
    <property type="taxonomic scope" value="Archaea"/>
</dbReference>
<evidence type="ECO:0000256" key="1">
    <source>
        <dbReference type="SAM" id="Phobius"/>
    </source>
</evidence>
<evidence type="ECO:0000313" key="4">
    <source>
        <dbReference type="EMBL" id="ABW02574.1"/>
    </source>
</evidence>
<protein>
    <recommendedName>
        <fullName evidence="6">DUF1512 domain-containing protein</fullName>
    </recommendedName>
</protein>
<dbReference type="InterPro" id="IPR009995">
    <property type="entry name" value="DUF1512"/>
</dbReference>
<sequence length="390" mass="43845">MHTLTALGILQVFQVTPVSSQSTQQYILYNIILLVLWFGVFPWFYETFQLWRYQSQVSGFLNRLRVSMNNNITQVLDFITSKVNEDKKLIESRIRDLMEMVIIEPTSMEPEGLVRKYKALINSYNDRLEKDVSRLMPSISNSRPIIQNFTNVVDVLRELNFIYKVIDHYYRLAMKYKSYYLLIQLAAILPLLKEEIDALNGSVPAFLKGQPIGDSAGPLTVFRFKNLCSNLEPIGDSIKDTYIASCNFKGRKIYLVKAEGPGGTVGHLDDAIRYIYESINARPRLMITIDAALKLEGEESGSIAEGLGVAMGGIGVEKFNIESIATKYDTPIYAILIKMSMPEALNAMTKPIDEAVNKVVERLGKVIDSYSDPNDEVIIVGVGNTIGVAQ</sequence>
<dbReference type="Pfam" id="PF23542">
    <property type="entry name" value="DUF1512_C"/>
    <property type="match status" value="1"/>
</dbReference>
<name>A8MAJ7_CALMQ</name>
<dbReference type="STRING" id="397948.Cmaq_1751"/>
<proteinExistence type="predicted"/>
<evidence type="ECO:0000259" key="2">
    <source>
        <dbReference type="Pfam" id="PF07431"/>
    </source>
</evidence>
<reference evidence="4 5" key="1">
    <citation type="submission" date="2007-10" db="EMBL/GenBank/DDBJ databases">
        <title>Complete sequence of Caldivirga maquilingensis IC-167.</title>
        <authorList>
            <consortium name="US DOE Joint Genome Institute"/>
            <person name="Copeland A."/>
            <person name="Lucas S."/>
            <person name="Lapidus A."/>
            <person name="Barry K."/>
            <person name="Glavina del Rio T."/>
            <person name="Dalin E."/>
            <person name="Tice H."/>
            <person name="Pitluck S."/>
            <person name="Saunders E."/>
            <person name="Brettin T."/>
            <person name="Bruce D."/>
            <person name="Detter J.C."/>
            <person name="Han C."/>
            <person name="Schmutz J."/>
            <person name="Larimer F."/>
            <person name="Land M."/>
            <person name="Hauser L."/>
            <person name="Kyrpides N."/>
            <person name="Ivanova N."/>
            <person name="Biddle J.F."/>
            <person name="Zhang Z."/>
            <person name="Fitz-Gibbon S.T."/>
            <person name="Lowe T.M."/>
            <person name="Saltikov C."/>
            <person name="House C.H."/>
            <person name="Richardson P."/>
        </authorList>
    </citation>
    <scope>NUCLEOTIDE SEQUENCE [LARGE SCALE GENOMIC DNA]</scope>
    <source>
        <strain evidence="5">ATCC 700844 / DSM 13496 / JCM 10307 / IC-167</strain>
    </source>
</reference>
<gene>
    <name evidence="4" type="ordered locus">Cmaq_1751</name>
</gene>
<accession>A8MAJ7</accession>
<dbReference type="PIRSF" id="PIRSF016495">
    <property type="entry name" value="UCP016495"/>
    <property type="match status" value="1"/>
</dbReference>